<proteinExistence type="inferred from homology"/>
<evidence type="ECO:0000256" key="1">
    <source>
        <dbReference type="ARBA" id="ARBA00010646"/>
    </source>
</evidence>
<dbReference type="PANTHER" id="PTHR34135:SF2">
    <property type="entry name" value="LYSOZYME"/>
    <property type="match status" value="1"/>
</dbReference>
<dbReference type="Proteomes" id="UP001220022">
    <property type="component" value="Unassembled WGS sequence"/>
</dbReference>
<dbReference type="EMBL" id="JARHTQ010000017">
    <property type="protein sequence ID" value="MDF2258763.1"/>
    <property type="molecule type" value="Genomic_DNA"/>
</dbReference>
<comment type="similarity">
    <text evidence="1">Belongs to the glycosyl hydrolase 25 family.</text>
</comment>
<accession>A0ABT5Z4S4</accession>
<dbReference type="InterPro" id="IPR018077">
    <property type="entry name" value="Glyco_hydro_fam25_subgr"/>
</dbReference>
<name>A0ABT5Z4S4_9ACTN</name>
<evidence type="ECO:0000313" key="5">
    <source>
        <dbReference type="Proteomes" id="UP001220022"/>
    </source>
</evidence>
<comment type="caution">
    <text evidence="4">The sequence shown here is derived from an EMBL/GenBank/DDBJ whole genome shotgun (WGS) entry which is preliminary data.</text>
</comment>
<reference evidence="4 5" key="1">
    <citation type="submission" date="2023-03" db="EMBL/GenBank/DDBJ databases">
        <title>Draft genome sequence of type strain Streptomyces ferralitis JCM 14344.</title>
        <authorList>
            <person name="Klaysubun C."/>
            <person name="Duangmal K."/>
        </authorList>
    </citation>
    <scope>NUCLEOTIDE SEQUENCE [LARGE SCALE GENOMIC DNA]</scope>
    <source>
        <strain evidence="4 5">JCM 14344</strain>
    </source>
</reference>
<dbReference type="SMART" id="SM00641">
    <property type="entry name" value="Glyco_25"/>
    <property type="match status" value="1"/>
</dbReference>
<dbReference type="InterPro" id="IPR002053">
    <property type="entry name" value="Glyco_hydro_25"/>
</dbReference>
<gene>
    <name evidence="4" type="ORF">P2L57_24465</name>
</gene>
<evidence type="ECO:0000256" key="3">
    <source>
        <dbReference type="ARBA" id="ARBA00023295"/>
    </source>
</evidence>
<dbReference type="Pfam" id="PF01183">
    <property type="entry name" value="Glyco_hydro_25"/>
    <property type="match status" value="1"/>
</dbReference>
<sequence>MLQGIDVSSYQPSDYSTTGLSFVFIKITEGLGYVNPKWVAQRTTARHAGLVTGFYHYPHIANSPTAEADHFLAQINLVAGDIICLDWEWYGQNISADRARAYKDAWVGHVRSKAKGHRVVVYCDRTNWLTVDTDSNCGDGLWIADYTNAGHPRIKHHWTFHQYTSTPLDKDVANFSSLAALRSWAGVPHHLTAEAEAPQAPASEASSG</sequence>
<dbReference type="InterPro" id="IPR017853">
    <property type="entry name" value="GH"/>
</dbReference>
<evidence type="ECO:0000256" key="2">
    <source>
        <dbReference type="ARBA" id="ARBA00022801"/>
    </source>
</evidence>
<keyword evidence="5" id="KW-1185">Reference proteome</keyword>
<organism evidence="4 5">
    <name type="scientific">Streptantibioticus ferralitis</name>
    <dbReference type="NCBI Taxonomy" id="236510"/>
    <lineage>
        <taxon>Bacteria</taxon>
        <taxon>Bacillati</taxon>
        <taxon>Actinomycetota</taxon>
        <taxon>Actinomycetes</taxon>
        <taxon>Kitasatosporales</taxon>
        <taxon>Streptomycetaceae</taxon>
        <taxon>Streptantibioticus</taxon>
    </lineage>
</organism>
<dbReference type="CDD" id="cd00599">
    <property type="entry name" value="GH25_muramidase"/>
    <property type="match status" value="1"/>
</dbReference>
<dbReference type="GO" id="GO:0016787">
    <property type="term" value="F:hydrolase activity"/>
    <property type="evidence" value="ECO:0007669"/>
    <property type="project" value="UniProtKB-KW"/>
</dbReference>
<dbReference type="RefSeq" id="WP_275818095.1">
    <property type="nucleotide sequence ID" value="NZ_BAAANM010000010.1"/>
</dbReference>
<dbReference type="PROSITE" id="PS51904">
    <property type="entry name" value="GLYCOSYL_HYDROL_F25_2"/>
    <property type="match status" value="1"/>
</dbReference>
<dbReference type="PANTHER" id="PTHR34135">
    <property type="entry name" value="LYSOZYME"/>
    <property type="match status" value="1"/>
</dbReference>
<evidence type="ECO:0000313" key="4">
    <source>
        <dbReference type="EMBL" id="MDF2258763.1"/>
    </source>
</evidence>
<keyword evidence="2 4" id="KW-0378">Hydrolase</keyword>
<protein>
    <submittedName>
        <fullName evidence="4">Glycoside hydrolase family 25 protein</fullName>
    </submittedName>
</protein>
<dbReference type="Gene3D" id="3.20.20.80">
    <property type="entry name" value="Glycosidases"/>
    <property type="match status" value="1"/>
</dbReference>
<dbReference type="SUPFAM" id="SSF51445">
    <property type="entry name" value="(Trans)glycosidases"/>
    <property type="match status" value="1"/>
</dbReference>
<keyword evidence="3" id="KW-0326">Glycosidase</keyword>